<organism evidence="4 5">
    <name type="scientific">Caenorhabditis auriculariae</name>
    <dbReference type="NCBI Taxonomy" id="2777116"/>
    <lineage>
        <taxon>Eukaryota</taxon>
        <taxon>Metazoa</taxon>
        <taxon>Ecdysozoa</taxon>
        <taxon>Nematoda</taxon>
        <taxon>Chromadorea</taxon>
        <taxon>Rhabditida</taxon>
        <taxon>Rhabditina</taxon>
        <taxon>Rhabditomorpha</taxon>
        <taxon>Rhabditoidea</taxon>
        <taxon>Rhabditidae</taxon>
        <taxon>Peloderinae</taxon>
        <taxon>Caenorhabditis</taxon>
    </lineage>
</organism>
<gene>
    <name evidence="4" type="ORF">CAUJ_LOCUS676</name>
</gene>
<feature type="chain" id="PRO_5035794766" description="DOMON domain-containing protein" evidence="2">
    <location>
        <begin position="21"/>
        <end position="593"/>
    </location>
</feature>
<dbReference type="Pfam" id="PF03351">
    <property type="entry name" value="DOMON"/>
    <property type="match status" value="1"/>
</dbReference>
<dbReference type="CDD" id="cd09631">
    <property type="entry name" value="DOMON_DOH"/>
    <property type="match status" value="1"/>
</dbReference>
<accession>A0A8S1GMX9</accession>
<comment type="caution">
    <text evidence="4">The sequence shown here is derived from an EMBL/GenBank/DDBJ whole genome shotgun (WGS) entry which is preliminary data.</text>
</comment>
<feature type="signal peptide" evidence="2">
    <location>
        <begin position="1"/>
        <end position="20"/>
    </location>
</feature>
<feature type="compositionally biased region" description="Polar residues" evidence="1">
    <location>
        <begin position="445"/>
        <end position="474"/>
    </location>
</feature>
<proteinExistence type="predicted"/>
<dbReference type="PANTHER" id="PTHR36516:SF5">
    <property type="entry name" value="DOMON DOMAIN-CONTAINING PROTEIN"/>
    <property type="match status" value="1"/>
</dbReference>
<feature type="region of interest" description="Disordered" evidence="1">
    <location>
        <begin position="367"/>
        <end position="497"/>
    </location>
</feature>
<dbReference type="OrthoDB" id="5877761at2759"/>
<feature type="domain" description="DOMON" evidence="3">
    <location>
        <begin position="204"/>
        <end position="321"/>
    </location>
</feature>
<dbReference type="EMBL" id="CAJGYM010000001">
    <property type="protein sequence ID" value="CAD6184757.1"/>
    <property type="molecule type" value="Genomic_DNA"/>
</dbReference>
<name>A0A8S1GMX9_9PELO</name>
<dbReference type="AlphaFoldDB" id="A0A8S1GMX9"/>
<dbReference type="Gene3D" id="2.60.40.1210">
    <property type="entry name" value="Cellobiose dehydrogenase, cytochrome domain"/>
    <property type="match status" value="1"/>
</dbReference>
<evidence type="ECO:0000256" key="1">
    <source>
        <dbReference type="SAM" id="MobiDB-lite"/>
    </source>
</evidence>
<dbReference type="PROSITE" id="PS50836">
    <property type="entry name" value="DOMON"/>
    <property type="match status" value="2"/>
</dbReference>
<protein>
    <recommendedName>
        <fullName evidence="3">DOMON domain-containing protein</fullName>
    </recommendedName>
</protein>
<evidence type="ECO:0000256" key="2">
    <source>
        <dbReference type="SAM" id="SignalP"/>
    </source>
</evidence>
<reference evidence="4" key="1">
    <citation type="submission" date="2020-10" db="EMBL/GenBank/DDBJ databases">
        <authorList>
            <person name="Kikuchi T."/>
        </authorList>
    </citation>
    <scope>NUCLEOTIDE SEQUENCE</scope>
    <source>
        <strain evidence="4">NKZ352</strain>
    </source>
</reference>
<keyword evidence="5" id="KW-1185">Reference proteome</keyword>
<evidence type="ECO:0000259" key="3">
    <source>
        <dbReference type="PROSITE" id="PS50836"/>
    </source>
</evidence>
<dbReference type="InterPro" id="IPR005018">
    <property type="entry name" value="DOMON_domain"/>
</dbReference>
<dbReference type="Proteomes" id="UP000835052">
    <property type="component" value="Unassembled WGS sequence"/>
</dbReference>
<dbReference type="InterPro" id="IPR045266">
    <property type="entry name" value="DOH_DOMON"/>
</dbReference>
<sequence>MSCRRWSLLLLLLGVPFSAAKSLSAAASHNENTQCSFTSPKYELSWSYDELSNDVVFKLIATSNLTNFWTSVSFGSTQPEDTIGVFVRAGQIGLVDGYVTADGVESDENTNVQSLSFDLEEGKLTAQFARPLITNDAQDVSLNECVTVFVPTEAREIDAGKPLEVGTTEKFRVCDIAATCTVPRTAEIAKREETPICEIQPTQAKNKASWRSEGDRVIFTIDQNAKKGRWWSAIGFGEGMRDLDLIVAFAEGGKLKDSGVFRTEGYGIPQPLEENSLDLKQEQNSVKNGRATLEFSVSSAYLKSRADENGCNTLQISLLSGQFTPQMVIRKHSETPTAVTVCGIDRCGSSDSAAAVVTSTTAPNVEGDVKVSTTTTGADSEVLTAEKNKENEPAPTSQTDEEPKKETEPEKEQSNVNEIESSGTEIVEGSGMSPAKNTEEIVGNNELTNGKQEDSATQVDQADASANVSTSNQVPAKPIDAPTTTAEGAAADSASTSTTAALPVVDNATKKFDEDVKKTTKLPACGPGHEDLHVCESYFEEYLGKVNEWSTRNNMTVAAHMWKACTLLSEVKNVATMCCSIFRNTCASHLEFL</sequence>
<keyword evidence="2" id="KW-0732">Signal</keyword>
<feature type="compositionally biased region" description="Low complexity" evidence="1">
    <location>
        <begin position="483"/>
        <end position="497"/>
    </location>
</feature>
<feature type="domain" description="DOMON" evidence="3">
    <location>
        <begin position="40"/>
        <end position="154"/>
    </location>
</feature>
<evidence type="ECO:0000313" key="5">
    <source>
        <dbReference type="Proteomes" id="UP000835052"/>
    </source>
</evidence>
<feature type="compositionally biased region" description="Basic and acidic residues" evidence="1">
    <location>
        <begin position="401"/>
        <end position="413"/>
    </location>
</feature>
<evidence type="ECO:0000313" key="4">
    <source>
        <dbReference type="EMBL" id="CAD6184757.1"/>
    </source>
</evidence>
<feature type="compositionally biased region" description="Polar residues" evidence="1">
    <location>
        <begin position="414"/>
        <end position="424"/>
    </location>
</feature>
<dbReference type="PANTHER" id="PTHR36516">
    <property type="entry name" value="PROTEIN CBG04168-RELATED"/>
    <property type="match status" value="1"/>
</dbReference>